<evidence type="ECO:0000313" key="3">
    <source>
        <dbReference type="EMBL" id="GAA54354.1"/>
    </source>
</evidence>
<dbReference type="SUPFAM" id="SSF48371">
    <property type="entry name" value="ARM repeat"/>
    <property type="match status" value="1"/>
</dbReference>
<dbReference type="InterPro" id="IPR011989">
    <property type="entry name" value="ARM-like"/>
</dbReference>
<accession>G7YN23</accession>
<feature type="region of interest" description="Disordered" evidence="1">
    <location>
        <begin position="1048"/>
        <end position="1079"/>
    </location>
</feature>
<gene>
    <name evidence="3" type="ORF">CLF_102494</name>
</gene>
<feature type="domain" description="Endonuclease/exonuclease/phosphatase" evidence="2">
    <location>
        <begin position="76"/>
        <end position="177"/>
    </location>
</feature>
<name>G7YN23_CLOSI</name>
<evidence type="ECO:0000259" key="2">
    <source>
        <dbReference type="Pfam" id="PF14529"/>
    </source>
</evidence>
<dbReference type="Gene3D" id="3.60.10.10">
    <property type="entry name" value="Endonuclease/exonuclease/phosphatase"/>
    <property type="match status" value="1"/>
</dbReference>
<feature type="region of interest" description="Disordered" evidence="1">
    <location>
        <begin position="311"/>
        <end position="332"/>
    </location>
</feature>
<feature type="region of interest" description="Disordered" evidence="1">
    <location>
        <begin position="2078"/>
        <end position="2153"/>
    </location>
</feature>
<feature type="compositionally biased region" description="Basic residues" evidence="1">
    <location>
        <begin position="1666"/>
        <end position="1679"/>
    </location>
</feature>
<feature type="region of interest" description="Disordered" evidence="1">
    <location>
        <begin position="367"/>
        <end position="394"/>
    </location>
</feature>
<dbReference type="GO" id="GO:0003824">
    <property type="term" value="F:catalytic activity"/>
    <property type="evidence" value="ECO:0007669"/>
    <property type="project" value="InterPro"/>
</dbReference>
<feature type="region of interest" description="Disordered" evidence="1">
    <location>
        <begin position="1666"/>
        <end position="1697"/>
    </location>
</feature>
<dbReference type="InterPro" id="IPR016024">
    <property type="entry name" value="ARM-type_fold"/>
</dbReference>
<feature type="compositionally biased region" description="Polar residues" evidence="1">
    <location>
        <begin position="1926"/>
        <end position="1952"/>
    </location>
</feature>
<dbReference type="PANTHER" id="PTHR33395:SF21">
    <property type="entry name" value="PERICARDIN"/>
    <property type="match status" value="1"/>
</dbReference>
<dbReference type="Proteomes" id="UP000008909">
    <property type="component" value="Unassembled WGS sequence"/>
</dbReference>
<dbReference type="EMBL" id="DF143886">
    <property type="protein sequence ID" value="GAA54354.1"/>
    <property type="molecule type" value="Genomic_DNA"/>
</dbReference>
<feature type="region of interest" description="Disordered" evidence="1">
    <location>
        <begin position="1923"/>
        <end position="1979"/>
    </location>
</feature>
<dbReference type="Gene3D" id="1.25.10.10">
    <property type="entry name" value="Leucine-rich Repeat Variant"/>
    <property type="match status" value="2"/>
</dbReference>
<feature type="compositionally biased region" description="Polar residues" evidence="1">
    <location>
        <begin position="1799"/>
        <end position="1814"/>
    </location>
</feature>
<evidence type="ECO:0000313" key="4">
    <source>
        <dbReference type="Proteomes" id="UP000008909"/>
    </source>
</evidence>
<keyword evidence="4" id="KW-1185">Reference proteome</keyword>
<dbReference type="InterPro" id="IPR036691">
    <property type="entry name" value="Endo/exonu/phosph_ase_sf"/>
</dbReference>
<feature type="compositionally biased region" description="Low complexity" evidence="1">
    <location>
        <begin position="1815"/>
        <end position="1836"/>
    </location>
</feature>
<feature type="region of interest" description="Disordered" evidence="1">
    <location>
        <begin position="1798"/>
        <end position="1839"/>
    </location>
</feature>
<dbReference type="GO" id="GO:0007508">
    <property type="term" value="P:larval heart development"/>
    <property type="evidence" value="ECO:0007669"/>
    <property type="project" value="TreeGrafter"/>
</dbReference>
<organism evidence="3 4">
    <name type="scientific">Clonorchis sinensis</name>
    <name type="common">Chinese liver fluke</name>
    <dbReference type="NCBI Taxonomy" id="79923"/>
    <lineage>
        <taxon>Eukaryota</taxon>
        <taxon>Metazoa</taxon>
        <taxon>Spiralia</taxon>
        <taxon>Lophotrochozoa</taxon>
        <taxon>Platyhelminthes</taxon>
        <taxon>Trematoda</taxon>
        <taxon>Digenea</taxon>
        <taxon>Opisthorchiida</taxon>
        <taxon>Opisthorchiata</taxon>
        <taxon>Opisthorchiidae</taxon>
        <taxon>Clonorchis</taxon>
    </lineage>
</organism>
<feature type="region of interest" description="Disordered" evidence="1">
    <location>
        <begin position="1"/>
        <end position="31"/>
    </location>
</feature>
<feature type="compositionally biased region" description="Low complexity" evidence="1">
    <location>
        <begin position="1684"/>
        <end position="1695"/>
    </location>
</feature>
<dbReference type="GO" id="GO:0061343">
    <property type="term" value="P:cell adhesion involved in heart morphogenesis"/>
    <property type="evidence" value="ECO:0007669"/>
    <property type="project" value="TreeGrafter"/>
</dbReference>
<sequence>MSEGADKYASEVPSEPSTQTRRAAIKPANLPGYTTLGSSPSEAAETVLKCLSTNCLSLFNKLCDIKHPSSPPEDDHFLIRTLGQLSSSYHFTHLLVGDFNAPKAPWTELQCVGSSGPFAAALTEVVQQSAWTQHVVAPTRYRAGQQPSLLDLVITNERHFVDQVTINAPLGHSDHCVLTFDFICYWARNPEPQTWIRNFCRADFSGMRIFLNQVKLGPASVEDSAVPRTTAAERQEQNRPGKLGQKPRSCVSIRESVNPDCFHSPVPDPLAVNDSYTSVKGNLVSTGQPVYVESPSENTSFQMAPTDYVGTREQTNRRIGHKCPTTTGGHREKKSQMIFFRKARNYRPPTPLRRKLSAQLRVSQTRSSKTIVVGRRKERRSSRSPEPSQFPNQRCPFSNHSFSFTSIIIVIKSTTSVFNTGASLPCNHDLFEILIAKKRRMKLDREGTHYQLTTIIPRCLHLQTFTQTIWIETDKIATDIGWQPYLEASRARFTDITEQMPLAIEKRCDEFASHGESTAPLKLSDSKKTTGVGSLWNDVVERLEQSVQSGLISGDASEVLQSINQPCVQLVSCTNTGFLPFRRHGFRIEGNTIRMQQILARPSKRTLIVMSFLEETTACLSLQMTPLERNGYTVCNPLYFMIRCVNLLPMPPVRNLYVVSIASQAGTVATHMFPRQGLRLLVNGGKPFAEKSLISKHQLSSYKLLESNLILITAAMGSIDNDGPSGESLDTLLQQLRIRRISDVSLSIGQYHPYTGNHFDGRIVQSACGILLQLLDRNRWWAEKDSNVCVDLCGLINSIVRDCSALSKNILTRSDILVQLIDVILHSDTDAVLQESCLLLLRSLFGAEELSSVLSQATQIRSRHAAALRLFTDNVIRRLITLCWPGLQSPTSSSSAKRLTGKSRCYLMQLLSLLATDRQLVGCLRRCDAVRLCHHVILTAVCDHPKTCTLGLTPTGCKTPVNRVACVRAIDPANQLAARFALKLLVHLFFHVPDALEAFSEVFPEDQHPSKLLYCYGQLAGSVPPNVPGVSHQVPSGHRIKRMRKFVTTTSQDDQKASPASFTSKSSAGDSPEHVRIPVSSCGPSAHGTQVCLGLLRGLIYWRLLNQSSSQSVDAIDQFGNPVTSAPGLGLSDDDVALLVIQPLTDACLHTDDIRILSWICHVLVLVLGRRPELHQWTVYANSFIREVDVRVTSLIKAVQAASNCHSHVQFVEHLIPLVKLFACLASSCENIRVLFAEVYMCEKLFEFTLRLKPMGSEHGNLMLEFQLVEDNLSAACRGQSLCAHVVEAASCALVNILLPMSPGRQISQSIVERCISVFIRLINAKEQQDVSASSASSERVDCSLPELTPDLRSCNTLRSDRLQHTLTVFRLNGVWGLANILHSAPSSLCSELFERLVADGAWLELVRPIQSARAYWSSSSTAAAVFGSCGSSSTRRVSCDFSSGVDNPHSSGTGQSVNVPGTLRASPFSDPSLLCHKDDADISSLITADSVKSNVVISKSVDNTQETTAKARCSLIESIPKDEESHVTIQTMLLFYTLMLLRNLLRHRKVIDAIIKEHWWDVTQLIISVLEGNNPKPMKEQAILVLAHIANGQTALEQLHRNEDLIEKLKLFMRSPDSHIKAAALTATFNLLGLGREGCASPTFLSHLRDSGNSLLPSCHRGLLHRHHRHKDRHRRRPESHMPPSVSTSPPESTIRSVVTCVAQSTLEEAEEELEEEEQDVVLEHAYITEESSSHAPLVQDSEPARPVERLDARPPTGWVLQDATVSFTPTSDTSHETPDSAISRRHRRVYRCWLSPPSVSATEGDSENLVTHSESALPRSLSGSSSSSSTSSTSCAEELMHGGTQLADLDPTTAQDVCGASSSCSEGELRAMDPCVHEEGADEAVTHLTGSRAPLAAQEGLDEVDTQITQLSASVVDGFRRTPETSSTQANITDTSRGNIMCDSSTSIPESSKVDETSPVLFKSSPPSGSKRSSVRRSRRDWEAGFRHVLLPFLQELESDQILRGTWDWLMLRASTMGRPIPLHQLLVAWQRLHDTIPSSSLLKTTTTSLDFDASLFTNCVTVDAFLKKLKQSSTSSVSPFLNSPRHREGRHHPRRRHHQCHRHQLRTQSRRLADQLTEHPSSEDACISTPVPPTTTTSEDFERTDDASAS</sequence>
<evidence type="ECO:0000256" key="1">
    <source>
        <dbReference type="SAM" id="MobiDB-lite"/>
    </source>
</evidence>
<feature type="compositionally biased region" description="Basic and acidic residues" evidence="1">
    <location>
        <begin position="2114"/>
        <end position="2125"/>
    </location>
</feature>
<dbReference type="Pfam" id="PF14529">
    <property type="entry name" value="Exo_endo_phos_2"/>
    <property type="match status" value="1"/>
</dbReference>
<reference key="2">
    <citation type="submission" date="2011-10" db="EMBL/GenBank/DDBJ databases">
        <title>The genome and transcriptome sequence of Clonorchis sinensis provide insights into the carcinogenic liver fluke.</title>
        <authorList>
            <person name="Wang X."/>
            <person name="Huang Y."/>
            <person name="Chen W."/>
            <person name="Liu H."/>
            <person name="Guo L."/>
            <person name="Chen Y."/>
            <person name="Luo F."/>
            <person name="Zhou W."/>
            <person name="Sun J."/>
            <person name="Mao Q."/>
            <person name="Liang P."/>
            <person name="Zhou C."/>
            <person name="Tian Y."/>
            <person name="Men J."/>
            <person name="Lv X."/>
            <person name="Huang L."/>
            <person name="Zhou J."/>
            <person name="Hu Y."/>
            <person name="Li R."/>
            <person name="Zhang F."/>
            <person name="Lei H."/>
            <person name="Li X."/>
            <person name="Hu X."/>
            <person name="Liang C."/>
            <person name="Xu J."/>
            <person name="Wu Z."/>
            <person name="Yu X."/>
        </authorList>
    </citation>
    <scope>NUCLEOTIDE SEQUENCE</scope>
    <source>
        <strain>Henan</strain>
    </source>
</reference>
<dbReference type="InterPro" id="IPR005135">
    <property type="entry name" value="Endo/exonuclease/phosphatase"/>
</dbReference>
<dbReference type="GO" id="GO:0031012">
    <property type="term" value="C:extracellular matrix"/>
    <property type="evidence" value="ECO:0007669"/>
    <property type="project" value="TreeGrafter"/>
</dbReference>
<feature type="compositionally biased region" description="Low complexity" evidence="1">
    <location>
        <begin position="1965"/>
        <end position="1974"/>
    </location>
</feature>
<feature type="compositionally biased region" description="Basic and acidic residues" evidence="1">
    <location>
        <begin position="2143"/>
        <end position="2153"/>
    </location>
</feature>
<reference evidence="3" key="1">
    <citation type="journal article" date="2011" name="Genome Biol.">
        <title>The draft genome of the carcinogenic human liver fluke Clonorchis sinensis.</title>
        <authorList>
            <person name="Wang X."/>
            <person name="Chen W."/>
            <person name="Huang Y."/>
            <person name="Sun J."/>
            <person name="Men J."/>
            <person name="Liu H."/>
            <person name="Luo F."/>
            <person name="Guo L."/>
            <person name="Lv X."/>
            <person name="Deng C."/>
            <person name="Zhou C."/>
            <person name="Fan Y."/>
            <person name="Li X."/>
            <person name="Huang L."/>
            <person name="Hu Y."/>
            <person name="Liang C."/>
            <person name="Hu X."/>
            <person name="Xu J."/>
            <person name="Yu X."/>
        </authorList>
    </citation>
    <scope>NUCLEOTIDE SEQUENCE [LARGE SCALE GENOMIC DNA]</scope>
    <source>
        <strain evidence="3">Henan</strain>
    </source>
</reference>
<feature type="region of interest" description="Disordered" evidence="1">
    <location>
        <begin position="221"/>
        <end position="249"/>
    </location>
</feature>
<feature type="compositionally biased region" description="Basic residues" evidence="1">
    <location>
        <begin position="2090"/>
        <end position="2112"/>
    </location>
</feature>
<feature type="compositionally biased region" description="Polar residues" evidence="1">
    <location>
        <begin position="1048"/>
        <end position="1069"/>
    </location>
</feature>
<dbReference type="PANTHER" id="PTHR33395">
    <property type="entry name" value="TRANSCRIPTASE, PUTATIVE-RELATED-RELATED"/>
    <property type="match status" value="1"/>
</dbReference>
<proteinExistence type="predicted"/>
<protein>
    <submittedName>
        <fullName evidence="3">Armadillo repeat-containing protein 8</fullName>
    </submittedName>
</protein>